<dbReference type="SMART" id="SM00530">
    <property type="entry name" value="HTH_XRE"/>
    <property type="match status" value="1"/>
</dbReference>
<dbReference type="InterPro" id="IPR010982">
    <property type="entry name" value="Lambda_DNA-bd_dom_sf"/>
</dbReference>
<keyword evidence="3" id="KW-1185">Reference proteome</keyword>
<dbReference type="OrthoDB" id="5197482at2"/>
<dbReference type="KEGG" id="sna:Snas_5422"/>
<evidence type="ECO:0000259" key="1">
    <source>
        <dbReference type="PROSITE" id="PS50943"/>
    </source>
</evidence>
<evidence type="ECO:0000313" key="2">
    <source>
        <dbReference type="EMBL" id="ADD45054.1"/>
    </source>
</evidence>
<dbReference type="Pfam" id="PF13560">
    <property type="entry name" value="HTH_31"/>
    <property type="match status" value="1"/>
</dbReference>
<dbReference type="RefSeq" id="WP_013020625.1">
    <property type="nucleotide sequence ID" value="NC_013947.1"/>
</dbReference>
<name>D3PVT3_STANL</name>
<feature type="domain" description="HTH cro/C1-type" evidence="1">
    <location>
        <begin position="20"/>
        <end position="80"/>
    </location>
</feature>
<dbReference type="Proteomes" id="UP000000844">
    <property type="component" value="Chromosome"/>
</dbReference>
<dbReference type="Gene3D" id="1.10.260.40">
    <property type="entry name" value="lambda repressor-like DNA-binding domains"/>
    <property type="match status" value="1"/>
</dbReference>
<gene>
    <name evidence="2" type="ordered locus">Snas_5422</name>
</gene>
<evidence type="ECO:0000313" key="3">
    <source>
        <dbReference type="Proteomes" id="UP000000844"/>
    </source>
</evidence>
<dbReference type="CDD" id="cd00093">
    <property type="entry name" value="HTH_XRE"/>
    <property type="match status" value="1"/>
</dbReference>
<protein>
    <submittedName>
        <fullName evidence="2">Transcriptional regulator, XRE family</fullName>
    </submittedName>
</protein>
<dbReference type="AlphaFoldDB" id="D3PVT3"/>
<dbReference type="EMBL" id="CP001778">
    <property type="protein sequence ID" value="ADD45054.1"/>
    <property type="molecule type" value="Genomic_DNA"/>
</dbReference>
<dbReference type="eggNOG" id="COG1396">
    <property type="taxonomic scope" value="Bacteria"/>
</dbReference>
<dbReference type="PROSITE" id="PS50943">
    <property type="entry name" value="HTH_CROC1"/>
    <property type="match status" value="1"/>
</dbReference>
<dbReference type="HOGENOM" id="CLU_1336839_0_0_11"/>
<dbReference type="GO" id="GO:0003677">
    <property type="term" value="F:DNA binding"/>
    <property type="evidence" value="ECO:0007669"/>
    <property type="project" value="InterPro"/>
</dbReference>
<organism evidence="2 3">
    <name type="scientific">Stackebrandtia nassauensis (strain DSM 44728 / CIP 108903 / NRRL B-16338 / NBRC 102104 / LLR-40K-21)</name>
    <dbReference type="NCBI Taxonomy" id="446470"/>
    <lineage>
        <taxon>Bacteria</taxon>
        <taxon>Bacillati</taxon>
        <taxon>Actinomycetota</taxon>
        <taxon>Actinomycetes</taxon>
        <taxon>Glycomycetales</taxon>
        <taxon>Glycomycetaceae</taxon>
        <taxon>Stackebrandtia</taxon>
    </lineage>
</organism>
<dbReference type="InterPro" id="IPR001387">
    <property type="entry name" value="Cro/C1-type_HTH"/>
</dbReference>
<sequence>MTGIEGEGHTPPSSVARHRLRQLRDRLGLTVDDVVERCRRLGATDVTDNIIWNIESGRRKLSLDVTVTLAAALGVPFMSLLVPDDPDATIHATPAVPVSPNRFAAWSTGTAPLPGADAGAFAEAAADLPLPGREPEDVDWQSRVRWAITHIDDHAETAAQKLNQSARDFLTAFEVVATESPSAKDALSLLQRRLGSTPDASKDDP</sequence>
<reference evidence="2 3" key="1">
    <citation type="journal article" date="2009" name="Stand. Genomic Sci.">
        <title>Complete genome sequence of Stackebrandtia nassauensis type strain (LLR-40K-21).</title>
        <authorList>
            <person name="Munk C."/>
            <person name="Lapidus A."/>
            <person name="Copeland A."/>
            <person name="Jando M."/>
            <person name="Mayilraj S."/>
            <person name="Glavina Del Rio T."/>
            <person name="Nolan M."/>
            <person name="Chen F."/>
            <person name="Lucas S."/>
            <person name="Tice H."/>
            <person name="Cheng J.F."/>
            <person name="Han C."/>
            <person name="Detter J.C."/>
            <person name="Bruce D."/>
            <person name="Goodwin L."/>
            <person name="Chain P."/>
            <person name="Pitluck S."/>
            <person name="Goker M."/>
            <person name="Ovchinikova G."/>
            <person name="Pati A."/>
            <person name="Ivanova N."/>
            <person name="Mavromatis K."/>
            <person name="Chen A."/>
            <person name="Palaniappan K."/>
            <person name="Land M."/>
            <person name="Hauser L."/>
            <person name="Chang Y.J."/>
            <person name="Jeffries C.D."/>
            <person name="Bristow J."/>
            <person name="Eisen J.A."/>
            <person name="Markowitz V."/>
            <person name="Hugenholtz P."/>
            <person name="Kyrpides N.C."/>
            <person name="Klenk H.P."/>
        </authorList>
    </citation>
    <scope>NUCLEOTIDE SEQUENCE [LARGE SCALE GENOMIC DNA]</scope>
    <source>
        <strain evidence="3">DSM 44728 / CIP 108903 / NRRL B-16338 / NBRC 102104 / LLR-40K-21</strain>
    </source>
</reference>
<dbReference type="STRING" id="446470.Snas_5422"/>
<dbReference type="SUPFAM" id="SSF47413">
    <property type="entry name" value="lambda repressor-like DNA-binding domains"/>
    <property type="match status" value="1"/>
</dbReference>
<proteinExistence type="predicted"/>
<accession>D3PVT3</accession>